<dbReference type="GO" id="GO:0000049">
    <property type="term" value="F:tRNA binding"/>
    <property type="evidence" value="ECO:0007669"/>
    <property type="project" value="UniProtKB-KW"/>
</dbReference>
<keyword evidence="2" id="KW-0436">Ligase</keyword>
<dbReference type="PANTHER" id="PTHR37825">
    <property type="entry name" value="TRNA(MET) CYTIDINE ACETATE LIGASE"/>
    <property type="match status" value="1"/>
</dbReference>
<keyword evidence="2" id="KW-0067">ATP-binding</keyword>
<comment type="function">
    <text evidence="2">Catalyzes the formation of N(4)-acetylcytidine (ac(4)C) at the wobble position of elongator tRNA(Met), using acetate and ATP as substrates. First activates an acetate ion to form acetyladenylate (Ac-AMP) and then transfers the acetyl group to tRNA to form ac(4)C34.</text>
</comment>
<name>A0A9D1Z4C5_9FIRM</name>
<sequence>MNVAGIIAEYNPFHRGHAWQIDETRRALGADTAVVCAMSGHWVQRGECALTDKWTRTAMALRGGADLVLELPTPWACASAETFARGGVGVLAATGVVDTLSFGSESGYLEGLRRAAACLDSEGYRTVLRRFLDGGLPFAACRHAAAGELLGEEAAACLGGANDNLGVEYLRALPPGMGALAVRRTGARHDGGPEGGFASASVLRGWLRQGKIARAEAYLTEAWQGDIASMEWCERWALARLRTMSLAEAEALPDSGEGLAARLLAAGRGASCLEEVYALTKTKRYAHARVRRLTVWAMLGLRAADRPAAVPYLKVLGFTGRGREVLREMGRRAAVPIVTKPAHARDLPGDGERLAGLEARCTDLYGLCFARPWTGGEEWRRGPVMLERREGRT</sequence>
<dbReference type="GO" id="GO:0016879">
    <property type="term" value="F:ligase activity, forming carbon-nitrogen bonds"/>
    <property type="evidence" value="ECO:0007669"/>
    <property type="project" value="UniProtKB-UniRule"/>
</dbReference>
<keyword evidence="2" id="KW-0963">Cytoplasm</keyword>
<comment type="catalytic activity">
    <reaction evidence="2">
        <text>cytidine(34) in elongator tRNA(Met) + acetate + ATP = N(4)-acetylcytidine(34) in elongator tRNA(Met) + AMP + diphosphate</text>
        <dbReference type="Rhea" id="RHEA:58144"/>
        <dbReference type="Rhea" id="RHEA-COMP:10693"/>
        <dbReference type="Rhea" id="RHEA-COMP:10694"/>
        <dbReference type="ChEBI" id="CHEBI:30089"/>
        <dbReference type="ChEBI" id="CHEBI:30616"/>
        <dbReference type="ChEBI" id="CHEBI:33019"/>
        <dbReference type="ChEBI" id="CHEBI:74900"/>
        <dbReference type="ChEBI" id="CHEBI:82748"/>
        <dbReference type="ChEBI" id="CHEBI:456215"/>
    </reaction>
</comment>
<comment type="caution">
    <text evidence="2">Lacks conserved residue(s) required for the propagation of feature annotation.</text>
</comment>
<evidence type="ECO:0000256" key="1">
    <source>
        <dbReference type="ARBA" id="ARBA00022694"/>
    </source>
</evidence>
<feature type="binding site" evidence="2">
    <location>
        <position position="103"/>
    </location>
    <ligand>
        <name>ATP</name>
        <dbReference type="ChEBI" id="CHEBI:30616"/>
    </ligand>
</feature>
<proteinExistence type="inferred from homology"/>
<keyword evidence="2" id="KW-0820">tRNA-binding</keyword>
<dbReference type="SUPFAM" id="SSF52374">
    <property type="entry name" value="Nucleotidylyl transferase"/>
    <property type="match status" value="1"/>
</dbReference>
<dbReference type="EMBL" id="DXCX01000046">
    <property type="protein sequence ID" value="HIY73178.1"/>
    <property type="molecule type" value="Genomic_DNA"/>
</dbReference>
<dbReference type="GO" id="GO:0005737">
    <property type="term" value="C:cytoplasm"/>
    <property type="evidence" value="ECO:0007669"/>
    <property type="project" value="UniProtKB-SubCell"/>
</dbReference>
<keyword evidence="2" id="KW-0547">Nucleotide-binding</keyword>
<accession>A0A9D1Z4C5</accession>
<feature type="binding site" evidence="2">
    <location>
        <position position="184"/>
    </location>
    <ligand>
        <name>ATP</name>
        <dbReference type="ChEBI" id="CHEBI:30616"/>
    </ligand>
</feature>
<reference evidence="3" key="2">
    <citation type="submission" date="2021-04" db="EMBL/GenBank/DDBJ databases">
        <authorList>
            <person name="Gilroy R."/>
        </authorList>
    </citation>
    <scope>NUCLEOTIDE SEQUENCE</scope>
    <source>
        <strain evidence="3">CHK33-7979</strain>
    </source>
</reference>
<comment type="subcellular location">
    <subcellularLocation>
        <location evidence="2">Cytoplasm</location>
    </subcellularLocation>
</comment>
<dbReference type="EC" id="6.3.4.-" evidence="2"/>
<evidence type="ECO:0000313" key="4">
    <source>
        <dbReference type="Proteomes" id="UP000886824"/>
    </source>
</evidence>
<dbReference type="InterPro" id="IPR014729">
    <property type="entry name" value="Rossmann-like_a/b/a_fold"/>
</dbReference>
<dbReference type="AlphaFoldDB" id="A0A9D1Z4C5"/>
<dbReference type="HAMAP" id="MF_01539">
    <property type="entry name" value="TmcAL"/>
    <property type="match status" value="1"/>
</dbReference>
<dbReference type="PANTHER" id="PTHR37825:SF1">
    <property type="entry name" value="TRNA(MET) CYTIDINE ACETATE LIGASE"/>
    <property type="match status" value="1"/>
</dbReference>
<comment type="similarity">
    <text evidence="2">Belongs to the TmcAL family.</text>
</comment>
<feature type="binding site" evidence="2">
    <location>
        <position position="162"/>
    </location>
    <ligand>
        <name>ATP</name>
        <dbReference type="ChEBI" id="CHEBI:30616"/>
    </ligand>
</feature>
<evidence type="ECO:0000313" key="3">
    <source>
        <dbReference type="EMBL" id="HIY73178.1"/>
    </source>
</evidence>
<keyword evidence="2" id="KW-0694">RNA-binding</keyword>
<evidence type="ECO:0000256" key="2">
    <source>
        <dbReference type="HAMAP-Rule" id="MF_01539"/>
    </source>
</evidence>
<dbReference type="GO" id="GO:0006400">
    <property type="term" value="P:tRNA modification"/>
    <property type="evidence" value="ECO:0007669"/>
    <property type="project" value="UniProtKB-UniRule"/>
</dbReference>
<feature type="binding site" evidence="2">
    <location>
        <begin position="7"/>
        <end position="20"/>
    </location>
    <ligand>
        <name>ATP</name>
        <dbReference type="ChEBI" id="CHEBI:30616"/>
    </ligand>
</feature>
<dbReference type="Gene3D" id="3.40.50.620">
    <property type="entry name" value="HUPs"/>
    <property type="match status" value="1"/>
</dbReference>
<protein>
    <recommendedName>
        <fullName evidence="2">tRNA(Met) cytidine acetate ligase</fullName>
        <ecNumber evidence="2">6.3.4.-</ecNumber>
    </recommendedName>
</protein>
<dbReference type="Pfam" id="PF05636">
    <property type="entry name" value="HIGH_NTase1"/>
    <property type="match status" value="1"/>
</dbReference>
<reference evidence="3" key="1">
    <citation type="journal article" date="2021" name="PeerJ">
        <title>Extensive microbial diversity within the chicken gut microbiome revealed by metagenomics and culture.</title>
        <authorList>
            <person name="Gilroy R."/>
            <person name="Ravi A."/>
            <person name="Getino M."/>
            <person name="Pursley I."/>
            <person name="Horton D.L."/>
            <person name="Alikhan N.F."/>
            <person name="Baker D."/>
            <person name="Gharbi K."/>
            <person name="Hall N."/>
            <person name="Watson M."/>
            <person name="Adriaenssens E.M."/>
            <person name="Foster-Nyarko E."/>
            <person name="Jarju S."/>
            <person name="Secka A."/>
            <person name="Antonio M."/>
            <person name="Oren A."/>
            <person name="Chaudhuri R.R."/>
            <person name="La Ragione R."/>
            <person name="Hildebrand F."/>
            <person name="Pallen M.J."/>
        </authorList>
    </citation>
    <scope>NUCLEOTIDE SEQUENCE</scope>
    <source>
        <strain evidence="3">CHK33-7979</strain>
    </source>
</reference>
<dbReference type="InterPro" id="IPR008513">
    <property type="entry name" value="tRNA(Met)_cyd_acetate_ligase"/>
</dbReference>
<comment type="caution">
    <text evidence="3">The sequence shown here is derived from an EMBL/GenBank/DDBJ whole genome shotgun (WGS) entry which is preliminary data.</text>
</comment>
<gene>
    <name evidence="2" type="primary">tmcAL</name>
    <name evidence="3" type="ORF">H9826_04270</name>
</gene>
<dbReference type="Proteomes" id="UP000886824">
    <property type="component" value="Unassembled WGS sequence"/>
</dbReference>
<organism evidence="3 4">
    <name type="scientific">Candidatus Intestinimonas merdavium</name>
    <dbReference type="NCBI Taxonomy" id="2838622"/>
    <lineage>
        <taxon>Bacteria</taxon>
        <taxon>Bacillati</taxon>
        <taxon>Bacillota</taxon>
        <taxon>Clostridia</taxon>
        <taxon>Eubacteriales</taxon>
        <taxon>Intestinimonas</taxon>
    </lineage>
</organism>
<dbReference type="GO" id="GO:0005524">
    <property type="term" value="F:ATP binding"/>
    <property type="evidence" value="ECO:0007669"/>
    <property type="project" value="UniProtKB-KW"/>
</dbReference>
<keyword evidence="1 2" id="KW-0819">tRNA processing</keyword>